<evidence type="ECO:0000313" key="2">
    <source>
        <dbReference type="Proteomes" id="UP000603457"/>
    </source>
</evidence>
<keyword evidence="2" id="KW-1185">Reference proteome</keyword>
<comment type="caution">
    <text evidence="1">The sequence shown here is derived from an EMBL/GenBank/DDBJ whole genome shotgun (WGS) entry which is preliminary data.</text>
</comment>
<dbReference type="EMBL" id="JACJTB010000003">
    <property type="protein sequence ID" value="MBD2593647.1"/>
    <property type="molecule type" value="Genomic_DNA"/>
</dbReference>
<dbReference type="RefSeq" id="WP_190966586.1">
    <property type="nucleotide sequence ID" value="NZ_JACJTB010000003.1"/>
</dbReference>
<sequence>MGAEPWHYFVPYEENVNFTLQNLRQQEFKAGNYYGSEFNPKSIDEAVANVEPDGTASILDMFEVTDHPQTCAVCPVPTDDLIRWFGTDKPTLQMVQSILVEEEQPDTCEEFWDSIGRGEGRYIIIYDEDEPFEIFFAGYSFD</sequence>
<dbReference type="Proteomes" id="UP000603457">
    <property type="component" value="Unassembled WGS sequence"/>
</dbReference>
<evidence type="ECO:0000313" key="1">
    <source>
        <dbReference type="EMBL" id="MBD2593647.1"/>
    </source>
</evidence>
<name>A0ABR8FQF9_9NOSO</name>
<accession>A0ABR8FQF9</accession>
<protein>
    <submittedName>
        <fullName evidence="1">Uncharacterized protein</fullName>
    </submittedName>
</protein>
<gene>
    <name evidence="1" type="ORF">H6G74_04795</name>
</gene>
<organism evidence="1 2">
    <name type="scientific">Nostoc spongiaeforme FACHB-130</name>
    <dbReference type="NCBI Taxonomy" id="1357510"/>
    <lineage>
        <taxon>Bacteria</taxon>
        <taxon>Bacillati</taxon>
        <taxon>Cyanobacteriota</taxon>
        <taxon>Cyanophyceae</taxon>
        <taxon>Nostocales</taxon>
        <taxon>Nostocaceae</taxon>
        <taxon>Nostoc</taxon>
    </lineage>
</organism>
<reference evidence="1 2" key="1">
    <citation type="journal article" date="2020" name="ISME J.">
        <title>Comparative genomics reveals insights into cyanobacterial evolution and habitat adaptation.</title>
        <authorList>
            <person name="Chen M.Y."/>
            <person name="Teng W.K."/>
            <person name="Zhao L."/>
            <person name="Hu C.X."/>
            <person name="Zhou Y.K."/>
            <person name="Han B.P."/>
            <person name="Song L.R."/>
            <person name="Shu W.S."/>
        </authorList>
    </citation>
    <scope>NUCLEOTIDE SEQUENCE [LARGE SCALE GENOMIC DNA]</scope>
    <source>
        <strain evidence="1 2">FACHB-130</strain>
    </source>
</reference>
<proteinExistence type="predicted"/>